<gene>
    <name evidence="2" type="ORF">KGA66_26240</name>
</gene>
<dbReference type="GO" id="GO:0003700">
    <property type="term" value="F:DNA-binding transcription factor activity"/>
    <property type="evidence" value="ECO:0007669"/>
    <property type="project" value="InterPro"/>
</dbReference>
<dbReference type="InterPro" id="IPR036388">
    <property type="entry name" value="WH-like_DNA-bd_sf"/>
</dbReference>
<dbReference type="InterPro" id="IPR007630">
    <property type="entry name" value="RNA_pol_sigma70_r4"/>
</dbReference>
<sequence length="654" mass="71255">MNTRARNAFARMGYSLVSDVLPMELGELLGLPNIGVGTVDLILRALADASANTETMPPSQPNPLAPDTGTSIGDKQQTWWGHSVVEDMSLLASWHAALGVPERPLLGIGLLPGAPSDVIKARQRLEAINSTDVLDPAQYDLDVASLLQNRICELDPRAQLILARRLFADRPQTLDELSRTLDVTRERVRQIEAKARSAMVDSLGRGDTLELVGSTVRDLVGLVLPLTDLLEFLPALGHTVKPVAQPAWRILDRLDDCYEIEDDWCASPTIAGAQSATLTRLQELADHYGVVRLEDIGALNAHQSDAAGRRALRSWLLYCGYTLDGEHVLVKTHSVGDRAAAILSIAGSPMASQEILDRLGVERTLGSLKNAMAADERFERVDRDRWALAEWGLQTYGGVRALLREEIARGAGQVALEDLIERITGRYSVTASSVVAYANAAPFETKAGVVRLAITDRYVRKSPERTRRLFRHDSQWSYRITVTKEHLRGSGSVAPVAIASLLGMQHGETRHLNSDLGPQSVSWVGPQPTFGTIRRFLIAQDFEIGSEAMLALRDDGSFHIEHVVARGTDPLEQALALAGITSAEGLKAPHVALARAILLPENSPAVSIIGGYRERGDEDIADLLTLAKDRLEHVSGARQSEPSVADIDEILRLL</sequence>
<dbReference type="Gene3D" id="1.10.10.10">
    <property type="entry name" value="Winged helix-like DNA-binding domain superfamily/Winged helix DNA-binding domain"/>
    <property type="match status" value="1"/>
</dbReference>
<organism evidence="2 3">
    <name type="scientific">Actinocrinis puniceicyclus</name>
    <dbReference type="NCBI Taxonomy" id="977794"/>
    <lineage>
        <taxon>Bacteria</taxon>
        <taxon>Bacillati</taxon>
        <taxon>Actinomycetota</taxon>
        <taxon>Actinomycetes</taxon>
        <taxon>Catenulisporales</taxon>
        <taxon>Actinospicaceae</taxon>
        <taxon>Actinocrinis</taxon>
    </lineage>
</organism>
<dbReference type="Pfam" id="PF04545">
    <property type="entry name" value="Sigma70_r4"/>
    <property type="match status" value="1"/>
</dbReference>
<accession>A0A8J7WQB0</accession>
<dbReference type="Proteomes" id="UP000677913">
    <property type="component" value="Unassembled WGS sequence"/>
</dbReference>
<keyword evidence="3" id="KW-1185">Reference proteome</keyword>
<evidence type="ECO:0000313" key="2">
    <source>
        <dbReference type="EMBL" id="MBS2966566.1"/>
    </source>
</evidence>
<dbReference type="SUPFAM" id="SSF47789">
    <property type="entry name" value="C-terminal domain of RNA polymerase alpha subunit"/>
    <property type="match status" value="1"/>
</dbReference>
<dbReference type="SUPFAM" id="SSF88659">
    <property type="entry name" value="Sigma3 and sigma4 domains of RNA polymerase sigma factors"/>
    <property type="match status" value="1"/>
</dbReference>
<dbReference type="InterPro" id="IPR000943">
    <property type="entry name" value="RNA_pol_sigma70"/>
</dbReference>
<protein>
    <recommendedName>
        <fullName evidence="1">RNA polymerase sigma-70 region 4 domain-containing protein</fullName>
    </recommendedName>
</protein>
<evidence type="ECO:0000313" key="3">
    <source>
        <dbReference type="Proteomes" id="UP000677913"/>
    </source>
</evidence>
<evidence type="ECO:0000259" key="1">
    <source>
        <dbReference type="Pfam" id="PF04545"/>
    </source>
</evidence>
<proteinExistence type="predicted"/>
<comment type="caution">
    <text evidence="2">The sequence shown here is derived from an EMBL/GenBank/DDBJ whole genome shotgun (WGS) entry which is preliminary data.</text>
</comment>
<dbReference type="InterPro" id="IPR013324">
    <property type="entry name" value="RNA_pol_sigma_r3/r4-like"/>
</dbReference>
<dbReference type="AlphaFoldDB" id="A0A8J7WQB0"/>
<dbReference type="GO" id="GO:0006352">
    <property type="term" value="P:DNA-templated transcription initiation"/>
    <property type="evidence" value="ECO:0007669"/>
    <property type="project" value="InterPro"/>
</dbReference>
<dbReference type="PRINTS" id="PR00046">
    <property type="entry name" value="SIGMA70FCT"/>
</dbReference>
<name>A0A8J7WQB0_9ACTN</name>
<dbReference type="EMBL" id="JAGSXH010000164">
    <property type="protein sequence ID" value="MBS2966566.1"/>
    <property type="molecule type" value="Genomic_DNA"/>
</dbReference>
<reference evidence="2" key="1">
    <citation type="submission" date="2021-04" db="EMBL/GenBank/DDBJ databases">
        <title>Genome based classification of Actinospica acidithermotolerans sp. nov., an actinobacterium isolated from an Indonesian hot spring.</title>
        <authorList>
            <person name="Kusuma A.B."/>
            <person name="Putra K.E."/>
            <person name="Nafisah S."/>
            <person name="Loh J."/>
            <person name="Nouioui I."/>
            <person name="Goodfellow M."/>
        </authorList>
    </citation>
    <scope>NUCLEOTIDE SEQUENCE</scope>
    <source>
        <strain evidence="2">DSM 45618</strain>
    </source>
</reference>
<feature type="domain" description="RNA polymerase sigma-70 region 4" evidence="1">
    <location>
        <begin position="153"/>
        <end position="197"/>
    </location>
</feature>